<dbReference type="EMBL" id="JAHWXN010000001">
    <property type="protein sequence ID" value="MCK2036730.1"/>
    <property type="molecule type" value="Genomic_DNA"/>
</dbReference>
<dbReference type="Gene3D" id="3.20.100.30">
    <property type="entry name" value="VTC, catalytic tunnel domain"/>
    <property type="match status" value="1"/>
</dbReference>
<evidence type="ECO:0000313" key="3">
    <source>
        <dbReference type="Proteomes" id="UP001300096"/>
    </source>
</evidence>
<comment type="caution">
    <text evidence="2">The sequence shown here is derived from an EMBL/GenBank/DDBJ whole genome shotgun (WGS) entry which is preliminary data.</text>
</comment>
<evidence type="ECO:0000313" key="2">
    <source>
        <dbReference type="EMBL" id="MCK2036730.1"/>
    </source>
</evidence>
<protein>
    <submittedName>
        <fullName evidence="2">Polyphosphate polymerase domain-containing protein</fullName>
    </submittedName>
</protein>
<reference evidence="2 3" key="1">
    <citation type="submission" date="2021-06" db="EMBL/GenBank/DDBJ databases">
        <title>Genome-based taxonomic framework of Microbacterium strains isolated from marine environment, the description of four new species and reclassification of four preexisting species.</title>
        <authorList>
            <person name="Lee S.D."/>
            <person name="Kim S.-M."/>
            <person name="Byeon Y.-S."/>
            <person name="Yang H.L."/>
            <person name="Kim I.S."/>
        </authorList>
    </citation>
    <scope>NUCLEOTIDE SEQUENCE [LARGE SCALE GENOMIC DNA]</scope>
    <source>
        <strain evidence="2 3">SSW1-49</strain>
    </source>
</reference>
<feature type="domain" description="VTC" evidence="1">
    <location>
        <begin position="22"/>
        <end position="229"/>
    </location>
</feature>
<dbReference type="Pfam" id="PF09359">
    <property type="entry name" value="VTC"/>
    <property type="match status" value="1"/>
</dbReference>
<gene>
    <name evidence="2" type="ORF">KZC51_11350</name>
</gene>
<accession>A0ABT0FF86</accession>
<dbReference type="Proteomes" id="UP001300096">
    <property type="component" value="Unassembled WGS sequence"/>
</dbReference>
<evidence type="ECO:0000259" key="1">
    <source>
        <dbReference type="Pfam" id="PF09359"/>
    </source>
</evidence>
<proteinExistence type="predicted"/>
<dbReference type="InterPro" id="IPR018966">
    <property type="entry name" value="VTC_domain"/>
</dbReference>
<dbReference type="CDD" id="cd07750">
    <property type="entry name" value="PolyPPase_VTC_like"/>
    <property type="match status" value="1"/>
</dbReference>
<dbReference type="InterPro" id="IPR042267">
    <property type="entry name" value="VTC_sf"/>
</dbReference>
<dbReference type="RefSeq" id="WP_247630078.1">
    <property type="nucleotide sequence ID" value="NZ_JAHWXN010000001.1"/>
</dbReference>
<name>A0ABT0FF86_9MICO</name>
<sequence length="253" mass="28326">MIPRLDPVGLDELVAEAALLTRVDRKYVMTVDEAASVLSELPSQTRVLTLEGRRSFAYESYYFDTADPLSFRMAALGRRRRFKLRTRSYVDSEDAFLELKTRGARSATVKERIGYEFSARDELTARGREYAALGLESLGLRDLDTTDLVPTLATRYDRTTLLAPRGGGRATIDTSLSWELADGQQLHVPGLVIVETKSGLRTGDTDRLLWRHGIRPSTISKYGTGLAALRPDLPSNKWARVLRRRFHPAAIAV</sequence>
<keyword evidence="3" id="KW-1185">Reference proteome</keyword>
<organism evidence="2 3">
    <name type="scientific">Microbacterium croceum</name>
    <dbReference type="NCBI Taxonomy" id="2851645"/>
    <lineage>
        <taxon>Bacteria</taxon>
        <taxon>Bacillati</taxon>
        <taxon>Actinomycetota</taxon>
        <taxon>Actinomycetes</taxon>
        <taxon>Micrococcales</taxon>
        <taxon>Microbacteriaceae</taxon>
        <taxon>Microbacterium</taxon>
    </lineage>
</organism>